<dbReference type="NCBIfam" id="NF033401">
    <property type="entry name" value="thiazolyl_BerA"/>
    <property type="match status" value="1"/>
</dbReference>
<name>A0ABQ5P283_9ACTN</name>
<reference evidence="1 2" key="1">
    <citation type="submission" date="2022-10" db="EMBL/GenBank/DDBJ databases">
        <title>Draft genome sequence of Streptomyces sp. YSPA8.</title>
        <authorList>
            <person name="Moriuchi R."/>
            <person name="Dohra H."/>
            <person name="Yamamura H."/>
            <person name="Kodani S."/>
        </authorList>
    </citation>
    <scope>NUCLEOTIDE SEQUENCE [LARGE SCALE GENOMIC DNA]</scope>
    <source>
        <strain evidence="1 2">YSPA8</strain>
    </source>
</reference>
<proteinExistence type="predicted"/>
<dbReference type="RefSeq" id="WP_323448726.1">
    <property type="nucleotide sequence ID" value="NZ_BSBI01000008.1"/>
</dbReference>
<accession>A0ABQ5P283</accession>
<evidence type="ECO:0000313" key="2">
    <source>
        <dbReference type="Proteomes" id="UP001291653"/>
    </source>
</evidence>
<sequence>MSNVAAVGQEVGVVGLTGLDVDALEITDYVDETLLDGEDLTVTMISSASCTTCICTCSCSS</sequence>
<organism evidence="1 2">
    <name type="scientific">Streptomyces yaizuensis</name>
    <dbReference type="NCBI Taxonomy" id="2989713"/>
    <lineage>
        <taxon>Bacteria</taxon>
        <taxon>Bacillati</taxon>
        <taxon>Actinomycetota</taxon>
        <taxon>Actinomycetes</taxon>
        <taxon>Kitasatosporales</taxon>
        <taxon>Streptomycetaceae</taxon>
        <taxon>Streptomyces</taxon>
    </lineage>
</organism>
<dbReference type="NCBIfam" id="TIGR03892">
    <property type="entry name" value="thiopep_precurs"/>
    <property type="match status" value="1"/>
</dbReference>
<dbReference type="EMBL" id="BSBI01000008">
    <property type="protein sequence ID" value="GLF96706.1"/>
    <property type="molecule type" value="Genomic_DNA"/>
</dbReference>
<protein>
    <submittedName>
        <fullName evidence="1">Thiocillin/thiostrepton family thiazolyl peptide</fullName>
    </submittedName>
</protein>
<evidence type="ECO:0000313" key="1">
    <source>
        <dbReference type="EMBL" id="GLF96706.1"/>
    </source>
</evidence>
<dbReference type="InterPro" id="IPR023895">
    <property type="entry name" value="Thiopep_bacteriocin_prcur"/>
</dbReference>
<gene>
    <name evidence="1" type="ORF">SYYSPA8_20435</name>
</gene>
<keyword evidence="2" id="KW-1185">Reference proteome</keyword>
<dbReference type="Pfam" id="PF19409">
    <property type="entry name" value="Thiopep_pre"/>
    <property type="match status" value="1"/>
</dbReference>
<comment type="caution">
    <text evidence="1">The sequence shown here is derived from an EMBL/GenBank/DDBJ whole genome shotgun (WGS) entry which is preliminary data.</text>
</comment>
<dbReference type="Proteomes" id="UP001291653">
    <property type="component" value="Unassembled WGS sequence"/>
</dbReference>